<evidence type="ECO:0000259" key="3">
    <source>
        <dbReference type="SMART" id="SM01007"/>
    </source>
</evidence>
<dbReference type="KEGG" id="euz:DVS28_a4230"/>
<reference evidence="4 5" key="1">
    <citation type="submission" date="2018-09" db="EMBL/GenBank/DDBJ databases">
        <title>Complete genome sequence of Euzebya sp. DY32-46 isolated from seawater of Pacific Ocean.</title>
        <authorList>
            <person name="Xu L."/>
            <person name="Wu Y.-H."/>
            <person name="Xu X.-W."/>
        </authorList>
    </citation>
    <scope>NUCLEOTIDE SEQUENCE [LARGE SCALE GENOMIC DNA]</scope>
    <source>
        <strain evidence="4 5">DY32-46</strain>
    </source>
</reference>
<evidence type="ECO:0000256" key="1">
    <source>
        <dbReference type="ARBA" id="ARBA00022723"/>
    </source>
</evidence>
<dbReference type="Pfam" id="PF00596">
    <property type="entry name" value="Aldolase_II"/>
    <property type="match status" value="1"/>
</dbReference>
<dbReference type="GO" id="GO:0016832">
    <property type="term" value="F:aldehyde-lyase activity"/>
    <property type="evidence" value="ECO:0007669"/>
    <property type="project" value="TreeGrafter"/>
</dbReference>
<keyword evidence="1" id="KW-0479">Metal-binding</keyword>
<dbReference type="InterPro" id="IPR050197">
    <property type="entry name" value="Aldolase_class_II_sugar_metab"/>
</dbReference>
<dbReference type="InterPro" id="IPR001303">
    <property type="entry name" value="Aldolase_II/adducin_N"/>
</dbReference>
<dbReference type="GO" id="GO:0005829">
    <property type="term" value="C:cytosol"/>
    <property type="evidence" value="ECO:0007669"/>
    <property type="project" value="TreeGrafter"/>
</dbReference>
<proteinExistence type="predicted"/>
<organism evidence="4 5">
    <name type="scientific">Euzebya pacifica</name>
    <dbReference type="NCBI Taxonomy" id="1608957"/>
    <lineage>
        <taxon>Bacteria</taxon>
        <taxon>Bacillati</taxon>
        <taxon>Actinomycetota</taxon>
        <taxon>Nitriliruptoria</taxon>
        <taxon>Euzebyales</taxon>
    </lineage>
</organism>
<accession>A0A346Y350</accession>
<sequence length="232" mass="25180">MSTPAEQIALACRGLATYGLGSEIGGHVSMRDPDSDTFWMNVLDKTFEEITPADVVRIDFDGNQVDGDRTISLGADFHQGIYAERDDVHAIVHTHGPWITALCAMNRPPKTYHNLASFFAGETAMCPDDDFESVGPALGDNHTLLIPFHGAICVHEDLGQAVSLMVTLEYAAELDVRITPTGAPDMPEEMIGRVKDLVTRANYLTHTWGLVQRKARNAMAAAGEDLGELVAS</sequence>
<gene>
    <name evidence="4" type="ORF">DVS28_a4230</name>
</gene>
<dbReference type="AlphaFoldDB" id="A0A346Y350"/>
<feature type="domain" description="Class II aldolase/adducin N-terminal" evidence="3">
    <location>
        <begin position="6"/>
        <end position="176"/>
    </location>
</feature>
<protein>
    <submittedName>
        <fullName evidence="4">Ribulose-5-phosphate 4-epimerase and related epimerase and aldolase</fullName>
    </submittedName>
</protein>
<dbReference type="PANTHER" id="PTHR22789">
    <property type="entry name" value="FUCULOSE PHOSPHATE ALDOLASE"/>
    <property type="match status" value="1"/>
</dbReference>
<dbReference type="Proteomes" id="UP000264006">
    <property type="component" value="Chromosome"/>
</dbReference>
<dbReference type="GO" id="GO:0019323">
    <property type="term" value="P:pentose catabolic process"/>
    <property type="evidence" value="ECO:0007669"/>
    <property type="project" value="TreeGrafter"/>
</dbReference>
<dbReference type="GO" id="GO:0046872">
    <property type="term" value="F:metal ion binding"/>
    <property type="evidence" value="ECO:0007669"/>
    <property type="project" value="UniProtKB-KW"/>
</dbReference>
<evidence type="ECO:0000313" key="5">
    <source>
        <dbReference type="Proteomes" id="UP000264006"/>
    </source>
</evidence>
<evidence type="ECO:0000256" key="2">
    <source>
        <dbReference type="ARBA" id="ARBA00023239"/>
    </source>
</evidence>
<dbReference type="PANTHER" id="PTHR22789:SF0">
    <property type="entry name" value="3-OXO-TETRONATE 4-PHOSPHATE DECARBOXYLASE-RELATED"/>
    <property type="match status" value="1"/>
</dbReference>
<dbReference type="RefSeq" id="WP_164710841.1">
    <property type="nucleotide sequence ID" value="NZ_CP031165.1"/>
</dbReference>
<dbReference type="SUPFAM" id="SSF53639">
    <property type="entry name" value="AraD/HMP-PK domain-like"/>
    <property type="match status" value="1"/>
</dbReference>
<dbReference type="InterPro" id="IPR036409">
    <property type="entry name" value="Aldolase_II/adducin_N_sf"/>
</dbReference>
<dbReference type="Gene3D" id="3.40.225.10">
    <property type="entry name" value="Class II aldolase/adducin N-terminal domain"/>
    <property type="match status" value="1"/>
</dbReference>
<evidence type="ECO:0000313" key="4">
    <source>
        <dbReference type="EMBL" id="AXV08897.1"/>
    </source>
</evidence>
<dbReference type="EMBL" id="CP031165">
    <property type="protein sequence ID" value="AXV08897.1"/>
    <property type="molecule type" value="Genomic_DNA"/>
</dbReference>
<keyword evidence="5" id="KW-1185">Reference proteome</keyword>
<keyword evidence="2" id="KW-0456">Lyase</keyword>
<name>A0A346Y350_9ACTN</name>
<dbReference type="SMART" id="SM01007">
    <property type="entry name" value="Aldolase_II"/>
    <property type="match status" value="1"/>
</dbReference>